<gene>
    <name evidence="2" type="ORF">F9U64_17585</name>
</gene>
<dbReference type="EMBL" id="WEID01000091">
    <property type="protein sequence ID" value="KAB8127459.1"/>
    <property type="molecule type" value="Genomic_DNA"/>
</dbReference>
<keyword evidence="1" id="KW-0812">Transmembrane</keyword>
<dbReference type="InterPro" id="IPR031616">
    <property type="entry name" value="BsrE-like"/>
</dbReference>
<comment type="caution">
    <text evidence="2">The sequence shown here is derived from an EMBL/GenBank/DDBJ whole genome shotgun (WGS) entry which is preliminary data.</text>
</comment>
<protein>
    <submittedName>
        <fullName evidence="2">Putative holin-like toxin</fullName>
    </submittedName>
</protein>
<evidence type="ECO:0000313" key="3">
    <source>
        <dbReference type="Proteomes" id="UP000480246"/>
    </source>
</evidence>
<dbReference type="Pfam" id="PF16935">
    <property type="entry name" value="Hol_Tox"/>
    <property type="match status" value="1"/>
</dbReference>
<keyword evidence="3" id="KW-1185">Reference proteome</keyword>
<accession>A0A7C8GR92</accession>
<name>A0A7C8GR92_9BACI</name>
<feature type="transmembrane region" description="Helical" evidence="1">
    <location>
        <begin position="6"/>
        <end position="28"/>
    </location>
</feature>
<dbReference type="AlphaFoldDB" id="A0A7C8GR92"/>
<proteinExistence type="predicted"/>
<keyword evidence="1" id="KW-1133">Transmembrane helix</keyword>
<dbReference type="Proteomes" id="UP000480246">
    <property type="component" value="Unassembled WGS sequence"/>
</dbReference>
<organism evidence="2 3">
    <name type="scientific">Gracilibacillus oryzae</name>
    <dbReference type="NCBI Taxonomy" id="1672701"/>
    <lineage>
        <taxon>Bacteria</taxon>
        <taxon>Bacillati</taxon>
        <taxon>Bacillota</taxon>
        <taxon>Bacilli</taxon>
        <taxon>Bacillales</taxon>
        <taxon>Bacillaceae</taxon>
        <taxon>Gracilibacillus</taxon>
    </lineage>
</organism>
<keyword evidence="1" id="KW-0472">Membrane</keyword>
<sequence length="31" mass="3505">MSMYETFMVLFGFGGLIITLLALIINLINKK</sequence>
<reference evidence="2 3" key="1">
    <citation type="submission" date="2019-10" db="EMBL/GenBank/DDBJ databases">
        <title>Gracilibacillus sp. nov. isolated from rice seeds.</title>
        <authorList>
            <person name="He S."/>
        </authorList>
    </citation>
    <scope>NUCLEOTIDE SEQUENCE [LARGE SCALE GENOMIC DNA]</scope>
    <source>
        <strain evidence="2 3">TD8</strain>
    </source>
</reference>
<evidence type="ECO:0000313" key="2">
    <source>
        <dbReference type="EMBL" id="KAB8127459.1"/>
    </source>
</evidence>
<evidence type="ECO:0000256" key="1">
    <source>
        <dbReference type="SAM" id="Phobius"/>
    </source>
</evidence>